<feature type="transmembrane region" description="Helical" evidence="11">
    <location>
        <begin position="46"/>
        <end position="65"/>
    </location>
</feature>
<feature type="transmembrane region" description="Helical" evidence="11">
    <location>
        <begin position="246"/>
        <end position="266"/>
    </location>
</feature>
<feature type="transmembrane region" description="Helical" evidence="11">
    <location>
        <begin position="444"/>
        <end position="464"/>
    </location>
</feature>
<dbReference type="Pfam" id="PF02653">
    <property type="entry name" value="BPD_transp_2"/>
    <property type="match status" value="1"/>
</dbReference>
<dbReference type="EMBL" id="CP042582">
    <property type="protein sequence ID" value="QEX24189.1"/>
    <property type="molecule type" value="Genomic_DNA"/>
</dbReference>
<keyword evidence="4" id="KW-1003">Cell membrane</keyword>
<dbReference type="GO" id="GO:0005886">
    <property type="term" value="C:plasma membrane"/>
    <property type="evidence" value="ECO:0007669"/>
    <property type="project" value="UniProtKB-SubCell"/>
</dbReference>
<evidence type="ECO:0000256" key="1">
    <source>
        <dbReference type="ARBA" id="ARBA00004651"/>
    </source>
</evidence>
<proteinExistence type="predicted"/>
<name>A0A5J6N363_9PROT</name>
<feature type="transmembrane region" description="Helical" evidence="11">
    <location>
        <begin position="278"/>
        <end position="296"/>
    </location>
</feature>
<sequence length="631" mass="65025">MNAGAVRRRLLRLAPRREDRFILLVEALLLLGLLLAWHAASRRPLGAADIAIWLMAATPLALSAMTQTLPVLAGGHGLAAGSTALLVNAVVAIAPIASGTDALLWIVVGLALGAAVGAVNGTLIGQARLPTIAVTFATSVAVASLAQYLAANAPAPTGASSILQDALDLGSWWLPLLLILVFCAGGIALQMSSLGRGLAAMGHRPGLAQQFALPTARWRMLAYTIAGLGYGATGVFLAAQVGSVDLVMGAPLLLQIYAAVALGGGVPGLRAGSVPGSLLGALVVSATGNLMLPIGLDDYLSSGFDAFWLLLGLASCVALVRLRPQSAIMPPPLPDPPATNSGLAMLALGLLSILVLLFIEPANRDLLTIASLLPLLVVGQGAVMRAGGLDFAMPALVAFAGIGIVTLSQGLNDLLPLSVPVILIVAILIGALQGRMARRLRRGIVVLGLALGGLLLTVADALVVESPTGFAPSMLTGLATTRWGGLPPVVWFAVPLALGSAWWLDRHGPHWQRAAYWLSAVMAALFGLAMAGFAGQYKLGTIDTYLTPTFVAAVLGGISFMGGRGSLLAGIGASLLITALDSLLIAAGWSFEFRLIGFAALLLLAVAWQEKEFKPFFRLQALLPAARRERS</sequence>
<feature type="transmembrane region" description="Helical" evidence="11">
    <location>
        <begin position="170"/>
        <end position="189"/>
    </location>
</feature>
<protein>
    <recommendedName>
        <fullName evidence="10">Autoinducer 2 import system permease protein LsrC</fullName>
    </recommendedName>
</protein>
<dbReference type="CDD" id="cd06579">
    <property type="entry name" value="TM_PBP1_transp_AraH_like"/>
    <property type="match status" value="1"/>
</dbReference>
<feature type="transmembrane region" description="Helical" evidence="11">
    <location>
        <begin position="516"/>
        <end position="536"/>
    </location>
</feature>
<feature type="transmembrane region" description="Helical" evidence="11">
    <location>
        <begin position="77"/>
        <end position="97"/>
    </location>
</feature>
<keyword evidence="8 11" id="KW-0472">Membrane</keyword>
<keyword evidence="6 11" id="KW-0812">Transmembrane</keyword>
<dbReference type="GO" id="GO:0022857">
    <property type="term" value="F:transmembrane transporter activity"/>
    <property type="evidence" value="ECO:0007669"/>
    <property type="project" value="InterPro"/>
</dbReference>
<evidence type="ECO:0000256" key="5">
    <source>
        <dbReference type="ARBA" id="ARBA00022519"/>
    </source>
</evidence>
<keyword evidence="5" id="KW-0997">Cell inner membrane</keyword>
<organism evidence="12 13">
    <name type="scientific">Hypericibacter adhaerens</name>
    <dbReference type="NCBI Taxonomy" id="2602016"/>
    <lineage>
        <taxon>Bacteria</taxon>
        <taxon>Pseudomonadati</taxon>
        <taxon>Pseudomonadota</taxon>
        <taxon>Alphaproteobacteria</taxon>
        <taxon>Rhodospirillales</taxon>
        <taxon>Dongiaceae</taxon>
        <taxon>Hypericibacter</taxon>
    </lineage>
</organism>
<evidence type="ECO:0000256" key="11">
    <source>
        <dbReference type="SAM" id="Phobius"/>
    </source>
</evidence>
<feature type="transmembrane region" description="Helical" evidence="11">
    <location>
        <begin position="567"/>
        <end position="585"/>
    </location>
</feature>
<feature type="transmembrane region" description="Helical" evidence="11">
    <location>
        <begin position="484"/>
        <end position="504"/>
    </location>
</feature>
<dbReference type="PANTHER" id="PTHR32196:SF29">
    <property type="entry name" value="AUTOINDUCER 2 IMPORT SYSTEM PERMEASE PROTEIN LSRC"/>
    <property type="match status" value="1"/>
</dbReference>
<accession>A0A5J6N363</accession>
<evidence type="ECO:0000256" key="7">
    <source>
        <dbReference type="ARBA" id="ARBA00022989"/>
    </source>
</evidence>
<evidence type="ECO:0000313" key="13">
    <source>
        <dbReference type="Proteomes" id="UP000325797"/>
    </source>
</evidence>
<evidence type="ECO:0000256" key="2">
    <source>
        <dbReference type="ARBA" id="ARBA00011262"/>
    </source>
</evidence>
<keyword evidence="13" id="KW-1185">Reference proteome</keyword>
<evidence type="ECO:0000256" key="10">
    <source>
        <dbReference type="ARBA" id="ARBA00039382"/>
    </source>
</evidence>
<comment type="function">
    <text evidence="9">Part of the ABC transporter complex LsrABCD involved in autoinducer 2 (AI-2) import. Probably responsible for the translocation of the substrate across the membrane.</text>
</comment>
<gene>
    <name evidence="12" type="ORF">FRZ61_41300</name>
</gene>
<feature type="transmembrane region" description="Helical" evidence="11">
    <location>
        <begin position="131"/>
        <end position="150"/>
    </location>
</feature>
<feature type="transmembrane region" description="Helical" evidence="11">
    <location>
        <begin position="414"/>
        <end position="432"/>
    </location>
</feature>
<feature type="transmembrane region" description="Helical" evidence="11">
    <location>
        <begin position="343"/>
        <end position="360"/>
    </location>
</feature>
<dbReference type="InterPro" id="IPR001851">
    <property type="entry name" value="ABC_transp_permease"/>
</dbReference>
<keyword evidence="7 11" id="KW-1133">Transmembrane helix</keyword>
<evidence type="ECO:0000256" key="9">
    <source>
        <dbReference type="ARBA" id="ARBA00025439"/>
    </source>
</evidence>
<dbReference type="PANTHER" id="PTHR32196">
    <property type="entry name" value="ABC TRANSPORTER PERMEASE PROTEIN YPHD-RELATED-RELATED"/>
    <property type="match status" value="1"/>
</dbReference>
<evidence type="ECO:0000256" key="4">
    <source>
        <dbReference type="ARBA" id="ARBA00022475"/>
    </source>
</evidence>
<feature type="transmembrane region" description="Helical" evidence="11">
    <location>
        <begin position="542"/>
        <end position="560"/>
    </location>
</feature>
<evidence type="ECO:0000313" key="12">
    <source>
        <dbReference type="EMBL" id="QEX24189.1"/>
    </source>
</evidence>
<dbReference type="RefSeq" id="WP_191909127.1">
    <property type="nucleotide sequence ID" value="NZ_CP042582.1"/>
</dbReference>
<comment type="subcellular location">
    <subcellularLocation>
        <location evidence="1">Cell membrane</location>
        <topology evidence="1">Multi-pass membrane protein</topology>
    </subcellularLocation>
</comment>
<dbReference type="AlphaFoldDB" id="A0A5J6N363"/>
<reference evidence="12 13" key="1">
    <citation type="submission" date="2019-08" db="EMBL/GenBank/DDBJ databases">
        <title>Hyperibacter terrae gen. nov., sp. nov. and Hyperibacter viscosus sp. nov., two new members in the family Rhodospirillaceae isolated from the rhizosphere of Hypericum perforatum.</title>
        <authorList>
            <person name="Noviana Z."/>
        </authorList>
    </citation>
    <scope>NUCLEOTIDE SEQUENCE [LARGE SCALE GENOMIC DNA]</scope>
    <source>
        <strain evidence="12 13">R5959</strain>
    </source>
</reference>
<feature type="transmembrane region" description="Helical" evidence="11">
    <location>
        <begin position="220"/>
        <end position="240"/>
    </location>
</feature>
<dbReference type="Proteomes" id="UP000325797">
    <property type="component" value="Chromosome"/>
</dbReference>
<feature type="transmembrane region" description="Helical" evidence="11">
    <location>
        <begin position="366"/>
        <end position="384"/>
    </location>
</feature>
<keyword evidence="3" id="KW-0813">Transport</keyword>
<evidence type="ECO:0000256" key="8">
    <source>
        <dbReference type="ARBA" id="ARBA00023136"/>
    </source>
</evidence>
<evidence type="ECO:0000256" key="6">
    <source>
        <dbReference type="ARBA" id="ARBA00022692"/>
    </source>
</evidence>
<feature type="transmembrane region" description="Helical" evidence="11">
    <location>
        <begin position="591"/>
        <end position="608"/>
    </location>
</feature>
<feature type="transmembrane region" description="Helical" evidence="11">
    <location>
        <begin position="21"/>
        <end position="40"/>
    </location>
</feature>
<feature type="transmembrane region" description="Helical" evidence="11">
    <location>
        <begin position="103"/>
        <end position="124"/>
    </location>
</feature>
<dbReference type="KEGG" id="hadh:FRZ61_41300"/>
<evidence type="ECO:0000256" key="3">
    <source>
        <dbReference type="ARBA" id="ARBA00022448"/>
    </source>
</evidence>
<comment type="subunit">
    <text evidence="2">The complex is composed of two ATP-binding proteins (LsrA), two transmembrane proteins (LsrC and LsrD) and a solute-binding protein (LsrB).</text>
</comment>